<keyword evidence="3" id="KW-1185">Reference proteome</keyword>
<evidence type="ECO:0008006" key="4">
    <source>
        <dbReference type="Google" id="ProtNLM"/>
    </source>
</evidence>
<evidence type="ECO:0000313" key="2">
    <source>
        <dbReference type="EMBL" id="BAU75949.1"/>
    </source>
</evidence>
<gene>
    <name evidence="2" type="ORF">KF707C_42610</name>
</gene>
<dbReference type="Gene3D" id="2.160.20.10">
    <property type="entry name" value="Single-stranded right-handed beta-helix, Pectin lyase-like"/>
    <property type="match status" value="1"/>
</dbReference>
<dbReference type="InterPro" id="IPR011050">
    <property type="entry name" value="Pectin_lyase_fold/virulence"/>
</dbReference>
<dbReference type="EMBL" id="AP014862">
    <property type="protein sequence ID" value="BAU75949.1"/>
    <property type="molecule type" value="Genomic_DNA"/>
</dbReference>
<organism evidence="2 3">
    <name type="scientific">Metapseudomonas furukawaii</name>
    <name type="common">Pseudomonas furukawaii</name>
    <dbReference type="NCBI Taxonomy" id="1149133"/>
    <lineage>
        <taxon>Bacteria</taxon>
        <taxon>Pseudomonadati</taxon>
        <taxon>Pseudomonadota</taxon>
        <taxon>Gammaproteobacteria</taxon>
        <taxon>Pseudomonadales</taxon>
        <taxon>Pseudomonadaceae</taxon>
        <taxon>Metapseudomonas</taxon>
    </lineage>
</organism>
<accession>A0AAD1C1X2</accession>
<feature type="region of interest" description="Disordered" evidence="1">
    <location>
        <begin position="1467"/>
        <end position="1489"/>
    </location>
</feature>
<feature type="region of interest" description="Disordered" evidence="1">
    <location>
        <begin position="627"/>
        <end position="650"/>
    </location>
</feature>
<name>A0AAD1C1X2_METFU</name>
<sequence length="1569" mass="166809">MQGDFSILNFDPHQHESGVNPPSLGVLRNLSGVLHQQGRVTLDADLTEGELLDLAWQGQAGRDVIGAGVCAVPASEPEGFRVEAAAVVDGGVQVHLRPGRAWADGILTHLAGVTPDPQALVTRLATYLGPPLATPEPSTDQIDDGIRDAVILEVSEEALHGFQYPQRLIEPALGGPDTSERAYVNFRLRLLRLGAGEDCHSLLARLRDAPSAKGRLSATLAPVLNLVGDCPVVGGGGYTGFEHCLYRIEIAEAPDGAPARFKWSQWNGGLAGRGRFDASGDPDRVIIDAGRAAIVNSGLNEFYLEALEYDERVGAWTVVYGSIARLNTDHDLELQAPASFGSLPGTLDSVFFRLWNGIGEIQDYPEIADPRALRDGIRLAFDPTGHYRPGDYWTFSVRAGEIGNPQVLLDRAPPVGIVHHRVPLAEINWTGRRNTEISGSIEDCRRRFRPLTNQKLCCTFLVGDGVSSFGDFNALEEAAFHLPAAGGELCLLPGVHRTNLRLEGRRNVKIHGCRWRTLVLPRTETRSQPLLHFVDCAGIEVCDLDLVTFDSIAVRIDGSREDGCRDLDIHDNRMIARTNAIRATQAMGLKIAGNRLHLLDTVDGRATLSIAADDVLVERNTLVLLPFIDQTPDEPDEPDDDPTRDPADPCARPQILYLHPLLVRQYALAVWALPIAQLLPQQPYRALGGIHLRAGSERVRLVENTLAGGAGNGVTLGGDLDPAEAPPPAEPPALLSATGTAAPPATVNVAAGGQFLALVQDERGTPLSGVDLYLEDATVATDRSDAQGMASIKTAPGTYRLDVSPQFQVLRITEARDQGVLVNAVTLAARAPSELRGFLHEISIEANDISMMGLSGIGFAPRNGTDLKGPSRGIPGNDPKAALLAYLDAALLNLALTPLLRATDPVRDLVIRGNRLHHNLRNPFDDALLADAQFIGRGGVSLALVEAARISGNHIHENGPRAVDPVCGIFVGYGDNLEITDNQLAANGATTTGFEENRNAGIRGGLYLRFAGALTSHLSTSSGRHAALRVHDNRIDQPAGRALTAFAFGPVSVANNHFNSEFSGQFGFLDTMVGGVLILNLGGIHRLLARTYGAYLAFEPGGTGKGRFSDLAERALPGGETLFDDNYVRLGLANRSITSQVLLAADDLGYAANTSAVYRGAPFFANAVLMADTVRATASRLREDLARTLSLLTIGLRMNMTALNQADHCIVAQPAAGMGPLPTLDQPNQVLDAVQCGRLFPNRAAVGQFLVSVLAANAEPLGGTLSSDAFTAAELDTLGRQAGARALAQVNATQVATARVYQAEAARMTLKHGAGFPASVALNARSQADAETNRLLATSSETLTISTPTAPEGGSTFSGRLINDRGQGLADYRVALLRSNGTAVETLGVTDASGAFSAAYDSARTARLAKEGELFAQVSDLAGREVLRDSTALRFDTGAALQATLVMPVRVVPKSVVVDATLIYGTPAASAPTSPKPTPEPPPRVRTPLDRLELDDATRNQLAASGIRDVEGIVETSPKTLARILGGAEQAEKLTGMAKQALAQTPPPKPTAPGRAARTTAKKPTPRKR</sequence>
<dbReference type="SMART" id="SM00710">
    <property type="entry name" value="PbH1"/>
    <property type="match status" value="5"/>
</dbReference>
<dbReference type="Proteomes" id="UP000218554">
    <property type="component" value="Chromosome"/>
</dbReference>
<feature type="compositionally biased region" description="Acidic residues" evidence="1">
    <location>
        <begin position="631"/>
        <end position="640"/>
    </location>
</feature>
<dbReference type="RefSeq" id="WP_003450406.1">
    <property type="nucleotide sequence ID" value="NZ_AJMR01000110.1"/>
</dbReference>
<reference evidence="3" key="1">
    <citation type="submission" date="2015-05" db="EMBL/GenBank/DDBJ databases">
        <title>Draft genome sequencing of a biphenyl-degrading bacterium, Pseudomonas balearica KF707 (=NBRC110670).</title>
        <authorList>
            <person name="Kimura N."/>
            <person name="Hirose J."/>
            <person name="Watanabe T."/>
            <person name="Suenaga H."/>
            <person name="Fujihara H."/>
            <person name="Noguchi M."/>
            <person name="Hashimoto M."/>
            <person name="Shimodaira J."/>
            <person name="Tsuchikane K."/>
            <person name="Hosoyama A."/>
            <person name="Yamazoe A."/>
            <person name="Fujita N."/>
            <person name="Furukawa K."/>
        </authorList>
    </citation>
    <scope>NUCLEOTIDE SEQUENCE [LARGE SCALE GENOMIC DNA]</scope>
    <source>
        <strain evidence="3">DSM 10086 / NBRC 110670 / KF707</strain>
    </source>
</reference>
<feature type="compositionally biased region" description="Basic residues" evidence="1">
    <location>
        <begin position="1560"/>
        <end position="1569"/>
    </location>
</feature>
<reference evidence="2 3" key="2">
    <citation type="journal article" date="2017" name="Int. J. Syst. Evol. Microbiol.">
        <title>Pseudomonas furukawaii sp. nov., a polychlorinated biphenyl-degrading bacterium isolated from biphenyl-contaminated soil in Japan.</title>
        <authorList>
            <person name="Kimura N."/>
            <person name="Watanabe T."/>
            <person name="Suenaga H."/>
            <person name="Fujihara H."/>
            <person name="Futagami T."/>
            <person name="Goto M."/>
            <person name="Hanada S."/>
            <person name="Hirose J."/>
        </authorList>
    </citation>
    <scope>NUCLEOTIDE SEQUENCE [LARGE SCALE GENOMIC DNA]</scope>
    <source>
        <strain evidence="3">DSM 10086 / NBRC 110670 / KF707</strain>
    </source>
</reference>
<feature type="region of interest" description="Disordered" evidence="1">
    <location>
        <begin position="1533"/>
        <end position="1569"/>
    </location>
</feature>
<dbReference type="InterPro" id="IPR006626">
    <property type="entry name" value="PbH1"/>
</dbReference>
<dbReference type="InterPro" id="IPR012334">
    <property type="entry name" value="Pectin_lyas_fold"/>
</dbReference>
<evidence type="ECO:0000256" key="1">
    <source>
        <dbReference type="SAM" id="MobiDB-lite"/>
    </source>
</evidence>
<protein>
    <recommendedName>
        <fullName evidence="4">Right handed beta helix domain-containing protein</fullName>
    </recommendedName>
</protein>
<proteinExistence type="predicted"/>
<dbReference type="KEGG" id="pfuw:KF707C_42610"/>
<dbReference type="SUPFAM" id="SSF51126">
    <property type="entry name" value="Pectin lyase-like"/>
    <property type="match status" value="2"/>
</dbReference>
<evidence type="ECO:0000313" key="3">
    <source>
        <dbReference type="Proteomes" id="UP000218554"/>
    </source>
</evidence>
<feature type="compositionally biased region" description="Pro residues" evidence="1">
    <location>
        <begin position="1474"/>
        <end position="1485"/>
    </location>
</feature>